<dbReference type="GO" id="GO:0015086">
    <property type="term" value="F:cadmium ion transmembrane transporter activity"/>
    <property type="evidence" value="ECO:0007669"/>
    <property type="project" value="TreeGrafter"/>
</dbReference>
<dbReference type="Pfam" id="PF01566">
    <property type="entry name" value="Nramp"/>
    <property type="match status" value="1"/>
</dbReference>
<dbReference type="GO" id="GO:0005384">
    <property type="term" value="F:manganese ion transmembrane transporter activity"/>
    <property type="evidence" value="ECO:0007669"/>
    <property type="project" value="TreeGrafter"/>
</dbReference>
<feature type="transmembrane region" description="Helical" evidence="6">
    <location>
        <begin position="255"/>
        <end position="279"/>
    </location>
</feature>
<feature type="transmembrane region" description="Helical" evidence="6">
    <location>
        <begin position="223"/>
        <end position="243"/>
    </location>
</feature>
<evidence type="ECO:0000313" key="8">
    <source>
        <dbReference type="Proteomes" id="UP000214365"/>
    </source>
</evidence>
<evidence type="ECO:0000256" key="5">
    <source>
        <dbReference type="SAM" id="MobiDB-lite"/>
    </source>
</evidence>
<name>A0A225B005_TALAT</name>
<dbReference type="STRING" id="1441469.A0A225B005"/>
<dbReference type="PANTHER" id="PTHR11706">
    <property type="entry name" value="SOLUTE CARRIER PROTEIN FAMILY 11 MEMBER"/>
    <property type="match status" value="1"/>
</dbReference>
<feature type="transmembrane region" description="Helical" evidence="6">
    <location>
        <begin position="413"/>
        <end position="438"/>
    </location>
</feature>
<feature type="compositionally biased region" description="Polar residues" evidence="5">
    <location>
        <begin position="16"/>
        <end position="26"/>
    </location>
</feature>
<dbReference type="OrthoDB" id="409173at2759"/>
<dbReference type="GO" id="GO:0030026">
    <property type="term" value="P:intracellular manganese ion homeostasis"/>
    <property type="evidence" value="ECO:0007669"/>
    <property type="project" value="TreeGrafter"/>
</dbReference>
<evidence type="ECO:0000256" key="3">
    <source>
        <dbReference type="ARBA" id="ARBA00022989"/>
    </source>
</evidence>
<feature type="transmembrane region" description="Helical" evidence="6">
    <location>
        <begin position="112"/>
        <end position="130"/>
    </location>
</feature>
<reference evidence="7 8" key="1">
    <citation type="submission" date="2015-06" db="EMBL/GenBank/DDBJ databases">
        <title>Talaromyces atroroseus IBT 11181 draft genome.</title>
        <authorList>
            <person name="Rasmussen K.B."/>
            <person name="Rasmussen S."/>
            <person name="Petersen B."/>
            <person name="Sicheritz-Ponten T."/>
            <person name="Mortensen U.H."/>
            <person name="Thrane U."/>
        </authorList>
    </citation>
    <scope>NUCLEOTIDE SEQUENCE [LARGE SCALE GENOMIC DNA]</scope>
    <source>
        <strain evidence="7 8">IBT 11181</strain>
    </source>
</reference>
<dbReference type="PRINTS" id="PR00447">
    <property type="entry name" value="NATRESASSCMP"/>
</dbReference>
<gene>
    <name evidence="7" type="ORF">UA08_04728</name>
</gene>
<evidence type="ECO:0000256" key="2">
    <source>
        <dbReference type="ARBA" id="ARBA00022692"/>
    </source>
</evidence>
<dbReference type="GO" id="GO:0005886">
    <property type="term" value="C:plasma membrane"/>
    <property type="evidence" value="ECO:0007669"/>
    <property type="project" value="TreeGrafter"/>
</dbReference>
<comment type="caution">
    <text evidence="7">The sequence shown here is derived from an EMBL/GenBank/DDBJ whole genome shotgun (WGS) entry which is preliminary data.</text>
</comment>
<dbReference type="PANTHER" id="PTHR11706:SF101">
    <property type="entry name" value="MANGANESE TRANSPORTER SMF1"/>
    <property type="match status" value="1"/>
</dbReference>
<evidence type="ECO:0000256" key="6">
    <source>
        <dbReference type="SAM" id="Phobius"/>
    </source>
</evidence>
<organism evidence="7 8">
    <name type="scientific">Talaromyces atroroseus</name>
    <dbReference type="NCBI Taxonomy" id="1441469"/>
    <lineage>
        <taxon>Eukaryota</taxon>
        <taxon>Fungi</taxon>
        <taxon>Dikarya</taxon>
        <taxon>Ascomycota</taxon>
        <taxon>Pezizomycotina</taxon>
        <taxon>Eurotiomycetes</taxon>
        <taxon>Eurotiomycetidae</taxon>
        <taxon>Eurotiales</taxon>
        <taxon>Trichocomaceae</taxon>
        <taxon>Talaromyces</taxon>
        <taxon>Talaromyces sect. Trachyspermi</taxon>
    </lineage>
</organism>
<evidence type="ECO:0000256" key="4">
    <source>
        <dbReference type="ARBA" id="ARBA00023136"/>
    </source>
</evidence>
<dbReference type="EMBL" id="LFMY01000006">
    <property type="protein sequence ID" value="OKL60055.1"/>
    <property type="molecule type" value="Genomic_DNA"/>
</dbReference>
<dbReference type="HAMAP" id="MF_00221">
    <property type="entry name" value="NRAMP"/>
    <property type="match status" value="1"/>
</dbReference>
<keyword evidence="2 6" id="KW-0812">Transmembrane</keyword>
<feature type="transmembrane region" description="Helical" evidence="6">
    <location>
        <begin position="545"/>
        <end position="569"/>
    </location>
</feature>
<proteinExistence type="inferred from homology"/>
<feature type="transmembrane region" description="Helical" evidence="6">
    <location>
        <begin position="483"/>
        <end position="506"/>
    </location>
</feature>
<dbReference type="Proteomes" id="UP000214365">
    <property type="component" value="Unassembled WGS sequence"/>
</dbReference>
<dbReference type="RefSeq" id="XP_020120176.1">
    <property type="nucleotide sequence ID" value="XM_020267030.1"/>
</dbReference>
<feature type="compositionally biased region" description="Basic and acidic residues" evidence="5">
    <location>
        <begin position="1"/>
        <end position="12"/>
    </location>
</feature>
<dbReference type="GO" id="GO:0034755">
    <property type="term" value="P:iron ion transmembrane transport"/>
    <property type="evidence" value="ECO:0007669"/>
    <property type="project" value="TreeGrafter"/>
</dbReference>
<keyword evidence="3 6" id="KW-1133">Transmembrane helix</keyword>
<sequence>MNQTSRTDETLDHPGWNQNPPSLNAEATTRQDLNGMINLRDRRGHQLQTPALEDALGQIAVMPNPNETTHSSPPAKGTAVATNTAPTPDERNQPRSKYSVAVILVSRFLRPIAKFASFIGPGFLIAVAYIDPGNYSTDAAAGATSKYALLFVVLMSNVFAVFLQALCIKLGSVTGLSLAENCRLHLPKWLSLPLYVLSEAAIIATDIAEVIGTAIALNLLLNIPLVAGCVITVADVLILLLFYRPYGSMWALRAFEFFVMTLVLAVVICFCIQLSLLKIESVGQVFRGYLPSSAVIKSSGLYQSCGILGATVMPHSLFLGSGSVQPRLKEFDIGAGHAEPSSGGDDDTTYRPSIHAIRGCLKYSIVELTLCLFTFALFVNSAILIVAAAALYGTPGAADADLFGLYSLLSQSIAPAAGTIFALALLLSGLSAGIICTIAGQMISEGMIQWSCKPWIRRLITRIISIIPSIIIAAAVGRDGLDAALNASQVVLSVILPFVVAPLIYFTARNKFMTVEDSVQSNPDRENHTPSPQAVKMRNSWPVSVLAVVIWLAITVMDIAMLVLMGLGLA</sequence>
<feature type="region of interest" description="Disordered" evidence="5">
    <location>
        <begin position="62"/>
        <end position="93"/>
    </location>
</feature>
<evidence type="ECO:0000313" key="7">
    <source>
        <dbReference type="EMBL" id="OKL60055.1"/>
    </source>
</evidence>
<feature type="transmembrane region" description="Helical" evidence="6">
    <location>
        <begin position="150"/>
        <end position="171"/>
    </location>
</feature>
<dbReference type="NCBIfam" id="NF037982">
    <property type="entry name" value="Nramp_1"/>
    <property type="match status" value="1"/>
</dbReference>
<feature type="transmembrane region" description="Helical" evidence="6">
    <location>
        <begin position="459"/>
        <end position="477"/>
    </location>
</feature>
<keyword evidence="4 6" id="KW-0472">Membrane</keyword>
<protein>
    <submittedName>
        <fullName evidence="7">Manganese transporter SMF1</fullName>
    </submittedName>
</protein>
<accession>A0A225B005</accession>
<feature type="region of interest" description="Disordered" evidence="5">
    <location>
        <begin position="1"/>
        <end position="26"/>
    </location>
</feature>
<dbReference type="AlphaFoldDB" id="A0A225B005"/>
<comment type="subcellular location">
    <subcellularLocation>
        <location evidence="1">Membrane</location>
        <topology evidence="1">Multi-pass membrane protein</topology>
    </subcellularLocation>
</comment>
<dbReference type="NCBIfam" id="TIGR01197">
    <property type="entry name" value="nramp"/>
    <property type="match status" value="1"/>
</dbReference>
<feature type="transmembrane region" description="Helical" evidence="6">
    <location>
        <begin position="368"/>
        <end position="393"/>
    </location>
</feature>
<evidence type="ECO:0000256" key="1">
    <source>
        <dbReference type="ARBA" id="ARBA00004141"/>
    </source>
</evidence>
<dbReference type="GeneID" id="31004483"/>
<keyword evidence="8" id="KW-1185">Reference proteome</keyword>
<dbReference type="InterPro" id="IPR001046">
    <property type="entry name" value="NRAMP_fam"/>
</dbReference>